<organism evidence="3 4">
    <name type="scientific">Campylobacter sputorum subsp. sputorum</name>
    <dbReference type="NCBI Taxonomy" id="32024"/>
    <lineage>
        <taxon>Bacteria</taxon>
        <taxon>Pseudomonadati</taxon>
        <taxon>Campylobacterota</taxon>
        <taxon>Epsilonproteobacteria</taxon>
        <taxon>Campylobacterales</taxon>
        <taxon>Campylobacteraceae</taxon>
        <taxon>Campylobacter</taxon>
    </lineage>
</organism>
<feature type="domain" description="Glycosyl transferase family 1" evidence="1">
    <location>
        <begin position="153"/>
        <end position="290"/>
    </location>
</feature>
<keyword evidence="4" id="KW-1185">Reference proteome</keyword>
<dbReference type="GO" id="GO:0016757">
    <property type="term" value="F:glycosyltransferase activity"/>
    <property type="evidence" value="ECO:0007669"/>
    <property type="project" value="InterPro"/>
</dbReference>
<feature type="domain" description="Glycosyltransferase subfamily 4-like N-terminal" evidence="2">
    <location>
        <begin position="12"/>
        <end position="135"/>
    </location>
</feature>
<dbReference type="OrthoDB" id="9807414at2"/>
<dbReference type="InterPro" id="IPR001296">
    <property type="entry name" value="Glyco_trans_1"/>
</dbReference>
<reference evidence="3 4" key="1">
    <citation type="submission" date="2018-06" db="EMBL/GenBank/DDBJ databases">
        <authorList>
            <consortium name="Pathogen Informatics"/>
            <person name="Doyle S."/>
        </authorList>
    </citation>
    <scope>NUCLEOTIDE SEQUENCE [LARGE SCALE GENOMIC DNA]</scope>
    <source>
        <strain evidence="3 4">NCTC12475</strain>
    </source>
</reference>
<dbReference type="InterPro" id="IPR028098">
    <property type="entry name" value="Glyco_trans_4-like_N"/>
</dbReference>
<dbReference type="Pfam" id="PF13439">
    <property type="entry name" value="Glyco_transf_4"/>
    <property type="match status" value="1"/>
</dbReference>
<protein>
    <submittedName>
        <fullName evidence="3">Putative lipopolysaccharide biosynthesis protein</fullName>
    </submittedName>
</protein>
<dbReference type="GeneID" id="93090681"/>
<dbReference type="RefSeq" id="WP_089182508.1">
    <property type="nucleotide sequence ID" value="NZ_CP043427.1"/>
</dbReference>
<evidence type="ECO:0000313" key="3">
    <source>
        <dbReference type="EMBL" id="SUX09863.1"/>
    </source>
</evidence>
<dbReference type="Proteomes" id="UP000254920">
    <property type="component" value="Unassembled WGS sequence"/>
</dbReference>
<evidence type="ECO:0000259" key="1">
    <source>
        <dbReference type="Pfam" id="PF00534"/>
    </source>
</evidence>
<dbReference type="PANTHER" id="PTHR12526">
    <property type="entry name" value="GLYCOSYLTRANSFERASE"/>
    <property type="match status" value="1"/>
</dbReference>
<evidence type="ECO:0000313" key="4">
    <source>
        <dbReference type="Proteomes" id="UP000254920"/>
    </source>
</evidence>
<dbReference type="AlphaFoldDB" id="A0A381DH89"/>
<dbReference type="SUPFAM" id="SSF53756">
    <property type="entry name" value="UDP-Glycosyltransferase/glycogen phosphorylase"/>
    <property type="match status" value="1"/>
</dbReference>
<dbReference type="Gene3D" id="3.40.50.2000">
    <property type="entry name" value="Glycogen Phosphorylase B"/>
    <property type="match status" value="2"/>
</dbReference>
<gene>
    <name evidence="3" type="ORF">NCTC12475_00232</name>
</gene>
<dbReference type="EMBL" id="UFVD01000001">
    <property type="protein sequence ID" value="SUX09863.1"/>
    <property type="molecule type" value="Genomic_DNA"/>
</dbReference>
<proteinExistence type="predicted"/>
<accession>A0A381DH89</accession>
<dbReference type="PANTHER" id="PTHR12526:SF630">
    <property type="entry name" value="GLYCOSYLTRANSFERASE"/>
    <property type="match status" value="1"/>
</dbReference>
<name>A0A381DH89_9BACT</name>
<dbReference type="Pfam" id="PF00534">
    <property type="entry name" value="Glycos_transf_1"/>
    <property type="match status" value="1"/>
</dbReference>
<sequence length="320" mass="37268">MKICYFSCSNIFGGVENIILQTLNELCKNDEVSLILPKGAKFLDKFDKRVKIYEYKSYDKRYNPFLYMEVLKIIKNYDIIHTHGSKATQICYILSKFYDFKFVSTKHNDRKGKIFNRVKNVIAVSNKVARSIKNRSKIIYFGIKAKNVTPNLPQKFTITAVGRLDFIKGFDILINEASKLKFDFILQIVGSGKEKDSLEKLINELNLNQKVKLLGHRDDIAEILANSHLQVISSRKEGFPLILIEGLFYSNVLISSKVGGIDEVLNCEFFYENLSEKIDEIHKNYEIYRAKFRDLHKNARKNLDFYNYISNLKEYYKGIL</sequence>
<evidence type="ECO:0000259" key="2">
    <source>
        <dbReference type="Pfam" id="PF13439"/>
    </source>
</evidence>